<dbReference type="Proteomes" id="UP000006729">
    <property type="component" value="Unassembled WGS sequence"/>
</dbReference>
<protein>
    <submittedName>
        <fullName evidence="1">Uncharacterized protein</fullName>
    </submittedName>
</protein>
<organism evidence="1 2">
    <name type="scientific">Populus trichocarpa</name>
    <name type="common">Western balsam poplar</name>
    <name type="synonym">Populus balsamifera subsp. trichocarpa</name>
    <dbReference type="NCBI Taxonomy" id="3694"/>
    <lineage>
        <taxon>Eukaryota</taxon>
        <taxon>Viridiplantae</taxon>
        <taxon>Streptophyta</taxon>
        <taxon>Embryophyta</taxon>
        <taxon>Tracheophyta</taxon>
        <taxon>Spermatophyta</taxon>
        <taxon>Magnoliopsida</taxon>
        <taxon>eudicotyledons</taxon>
        <taxon>Gunneridae</taxon>
        <taxon>Pentapetalae</taxon>
        <taxon>rosids</taxon>
        <taxon>fabids</taxon>
        <taxon>Malpighiales</taxon>
        <taxon>Salicaceae</taxon>
        <taxon>Saliceae</taxon>
        <taxon>Populus</taxon>
    </lineage>
</organism>
<name>A0ACC0RGR3_POPTR</name>
<proteinExistence type="predicted"/>
<keyword evidence="2" id="KW-1185">Reference proteome</keyword>
<comment type="caution">
    <text evidence="1">The sequence shown here is derived from an EMBL/GenBank/DDBJ whole genome shotgun (WGS) entry which is preliminary data.</text>
</comment>
<accession>A0ACC0RGR3</accession>
<evidence type="ECO:0000313" key="1">
    <source>
        <dbReference type="EMBL" id="KAI9215521.1"/>
    </source>
</evidence>
<evidence type="ECO:0000313" key="2">
    <source>
        <dbReference type="Proteomes" id="UP000006729"/>
    </source>
</evidence>
<dbReference type="EMBL" id="MU628137">
    <property type="protein sequence ID" value="KAI9215521.1"/>
    <property type="molecule type" value="Genomic_DNA"/>
</dbReference>
<reference evidence="1 2" key="1">
    <citation type="journal article" date="2006" name="Science">
        <title>The genome of black cottonwood, Populus trichocarpa (Torr. &amp; Gray).</title>
        <authorList>
            <person name="Tuskan G.A."/>
            <person name="Difazio S."/>
            <person name="Jansson S."/>
            <person name="Bohlmann J."/>
            <person name="Grigoriev I."/>
            <person name="Hellsten U."/>
            <person name="Putnam N."/>
            <person name="Ralph S."/>
            <person name="Rombauts S."/>
            <person name="Salamov A."/>
            <person name="Schein J."/>
            <person name="Sterck L."/>
            <person name="Aerts A."/>
            <person name="Bhalerao R.R."/>
            <person name="Bhalerao R.P."/>
            <person name="Blaudez D."/>
            <person name="Boerjan W."/>
            <person name="Brun A."/>
            <person name="Brunner A."/>
            <person name="Busov V."/>
            <person name="Campbell M."/>
            <person name="Carlson J."/>
            <person name="Chalot M."/>
            <person name="Chapman J."/>
            <person name="Chen G.L."/>
            <person name="Cooper D."/>
            <person name="Coutinho P.M."/>
            <person name="Couturier J."/>
            <person name="Covert S."/>
            <person name="Cronk Q."/>
            <person name="Cunningham R."/>
            <person name="Davis J."/>
            <person name="Degroeve S."/>
            <person name="Dejardin A."/>
            <person name="Depamphilis C."/>
            <person name="Detter J."/>
            <person name="Dirks B."/>
            <person name="Dubchak I."/>
            <person name="Duplessis S."/>
            <person name="Ehlting J."/>
            <person name="Ellis B."/>
            <person name="Gendler K."/>
            <person name="Goodstein D."/>
            <person name="Gribskov M."/>
            <person name="Grimwood J."/>
            <person name="Groover A."/>
            <person name="Gunter L."/>
            <person name="Hamberger B."/>
            <person name="Heinze B."/>
            <person name="Helariutta Y."/>
            <person name="Henrissat B."/>
            <person name="Holligan D."/>
            <person name="Holt R."/>
            <person name="Huang W."/>
            <person name="Islam-Faridi N."/>
            <person name="Jones S."/>
            <person name="Jones-Rhoades M."/>
            <person name="Jorgensen R."/>
            <person name="Joshi C."/>
            <person name="Kangasjarvi J."/>
            <person name="Karlsson J."/>
            <person name="Kelleher C."/>
            <person name="Kirkpatrick R."/>
            <person name="Kirst M."/>
            <person name="Kohler A."/>
            <person name="Kalluri U."/>
            <person name="Larimer F."/>
            <person name="Leebens-Mack J."/>
            <person name="Leple J.C."/>
            <person name="Locascio P."/>
            <person name="Lou Y."/>
            <person name="Lucas S."/>
            <person name="Martin F."/>
            <person name="Montanini B."/>
            <person name="Napoli C."/>
            <person name="Nelson D.R."/>
            <person name="Nelson C."/>
            <person name="Nieminen K."/>
            <person name="Nilsson O."/>
            <person name="Pereda V."/>
            <person name="Peter G."/>
            <person name="Philippe R."/>
            <person name="Pilate G."/>
            <person name="Poliakov A."/>
            <person name="Razumovskaya J."/>
            <person name="Richardson P."/>
            <person name="Rinaldi C."/>
            <person name="Ritland K."/>
            <person name="Rouze P."/>
            <person name="Ryaboy D."/>
            <person name="Schmutz J."/>
            <person name="Schrader J."/>
            <person name="Segerman B."/>
            <person name="Shin H."/>
            <person name="Siddiqui A."/>
            <person name="Sterky F."/>
            <person name="Terry A."/>
            <person name="Tsai C.J."/>
            <person name="Uberbacher E."/>
            <person name="Unneberg P."/>
            <person name="Vahala J."/>
            <person name="Wall K."/>
            <person name="Wessler S."/>
            <person name="Yang G."/>
            <person name="Yin T."/>
            <person name="Douglas C."/>
            <person name="Marra M."/>
            <person name="Sandberg G."/>
            <person name="Van de Peer Y."/>
            <person name="Rokhsar D."/>
        </authorList>
    </citation>
    <scope>NUCLEOTIDE SEQUENCE [LARGE SCALE GENOMIC DNA]</scope>
    <source>
        <strain evidence="2">cv. Nisqually</strain>
    </source>
</reference>
<gene>
    <name evidence="1" type="ORF">POPTR_T124904v4</name>
</gene>
<sequence>MAPINKSGSEEAMINTNISNMKAFLVIICILLATIVFSPSSTCTARELLGGKDPHTGWPPASSGSPCGANKKKCLPNPNPGPNKPKKRRCESPIEQSDCEPN</sequence>